<feature type="domain" description="HTH myb-type" evidence="7">
    <location>
        <begin position="1"/>
        <end position="34"/>
    </location>
</feature>
<evidence type="ECO:0000256" key="5">
    <source>
        <dbReference type="SAM" id="MobiDB-lite"/>
    </source>
</evidence>
<dbReference type="HOGENOM" id="CLU_1483943_0_0_1"/>
<accession>W1PNM6</accession>
<protein>
    <submittedName>
        <fullName evidence="8">Uncharacterized protein</fullName>
    </submittedName>
</protein>
<dbReference type="InterPro" id="IPR001005">
    <property type="entry name" value="SANT/Myb"/>
</dbReference>
<keyword evidence="4" id="KW-0539">Nucleus</keyword>
<proteinExistence type="predicted"/>
<dbReference type="Proteomes" id="UP000017836">
    <property type="component" value="Unassembled WGS sequence"/>
</dbReference>
<dbReference type="GO" id="GO:0005634">
    <property type="term" value="C:nucleus"/>
    <property type="evidence" value="ECO:0007669"/>
    <property type="project" value="UniProtKB-SubCell"/>
</dbReference>
<keyword evidence="9" id="KW-1185">Reference proteome</keyword>
<evidence type="ECO:0000256" key="1">
    <source>
        <dbReference type="ARBA" id="ARBA00004123"/>
    </source>
</evidence>
<sequence length="182" mass="20521">MIKKPIWSAIATHLPGRTDNEIKNYWNTHLRKRLLRDGIDPITHLPRFDIGTLLSLLHSNSFSLCNPKPNLHFTSLNPQFPTATNNDIHINNHSLTPPPSSDFNSQTTPDPQYTLDCSQTMLHPSSMLLPDTHFSATINVPENPFPEMNNGNGRAIAEEDSHYWSNLLKFATEISSNLNSQP</sequence>
<keyword evidence="2" id="KW-0677">Repeat</keyword>
<dbReference type="PANTHER" id="PTHR47994:SF5">
    <property type="entry name" value="F14D16.11-RELATED"/>
    <property type="match status" value="1"/>
</dbReference>
<name>W1PNM6_AMBTC</name>
<evidence type="ECO:0000256" key="3">
    <source>
        <dbReference type="ARBA" id="ARBA00023125"/>
    </source>
</evidence>
<evidence type="ECO:0000256" key="2">
    <source>
        <dbReference type="ARBA" id="ARBA00022737"/>
    </source>
</evidence>
<feature type="region of interest" description="Disordered" evidence="5">
    <location>
        <begin position="87"/>
        <end position="109"/>
    </location>
</feature>
<dbReference type="EMBL" id="KI392980">
    <property type="protein sequence ID" value="ERN09409.1"/>
    <property type="molecule type" value="Genomic_DNA"/>
</dbReference>
<dbReference type="AlphaFoldDB" id="W1PNM6"/>
<dbReference type="GO" id="GO:0003677">
    <property type="term" value="F:DNA binding"/>
    <property type="evidence" value="ECO:0007669"/>
    <property type="project" value="UniProtKB-KW"/>
</dbReference>
<keyword evidence="3" id="KW-0238">DNA-binding</keyword>
<evidence type="ECO:0000313" key="9">
    <source>
        <dbReference type="Proteomes" id="UP000017836"/>
    </source>
</evidence>
<dbReference type="PROSITE" id="PS51294">
    <property type="entry name" value="HTH_MYB"/>
    <property type="match status" value="1"/>
</dbReference>
<dbReference type="eggNOG" id="KOG0048">
    <property type="taxonomic scope" value="Eukaryota"/>
</dbReference>
<evidence type="ECO:0000259" key="7">
    <source>
        <dbReference type="PROSITE" id="PS51294"/>
    </source>
</evidence>
<evidence type="ECO:0000256" key="4">
    <source>
        <dbReference type="ARBA" id="ARBA00023242"/>
    </source>
</evidence>
<feature type="domain" description="Myb-like" evidence="6">
    <location>
        <begin position="1"/>
        <end position="30"/>
    </location>
</feature>
<reference evidence="9" key="1">
    <citation type="journal article" date="2013" name="Science">
        <title>The Amborella genome and the evolution of flowering plants.</title>
        <authorList>
            <consortium name="Amborella Genome Project"/>
        </authorList>
    </citation>
    <scope>NUCLEOTIDE SEQUENCE [LARGE SCALE GENOMIC DNA]</scope>
</reference>
<evidence type="ECO:0000259" key="6">
    <source>
        <dbReference type="PROSITE" id="PS50090"/>
    </source>
</evidence>
<dbReference type="PROSITE" id="PS50090">
    <property type="entry name" value="MYB_LIKE"/>
    <property type="match status" value="1"/>
</dbReference>
<dbReference type="Gramene" id="ERN09409">
    <property type="protein sequence ID" value="ERN09409"/>
    <property type="gene ID" value="AMTR_s00029p00050350"/>
</dbReference>
<dbReference type="PANTHER" id="PTHR47994">
    <property type="entry name" value="F14D16.11-RELATED"/>
    <property type="match status" value="1"/>
</dbReference>
<dbReference type="InterPro" id="IPR015495">
    <property type="entry name" value="Myb_TF_plants"/>
</dbReference>
<evidence type="ECO:0000313" key="8">
    <source>
        <dbReference type="EMBL" id="ERN09409.1"/>
    </source>
</evidence>
<dbReference type="Pfam" id="PF00249">
    <property type="entry name" value="Myb_DNA-binding"/>
    <property type="match status" value="1"/>
</dbReference>
<organism evidence="8 9">
    <name type="scientific">Amborella trichopoda</name>
    <dbReference type="NCBI Taxonomy" id="13333"/>
    <lineage>
        <taxon>Eukaryota</taxon>
        <taxon>Viridiplantae</taxon>
        <taxon>Streptophyta</taxon>
        <taxon>Embryophyta</taxon>
        <taxon>Tracheophyta</taxon>
        <taxon>Spermatophyta</taxon>
        <taxon>Magnoliopsida</taxon>
        <taxon>Amborellales</taxon>
        <taxon>Amborellaceae</taxon>
        <taxon>Amborella</taxon>
    </lineage>
</organism>
<dbReference type="SUPFAM" id="SSF46689">
    <property type="entry name" value="Homeodomain-like"/>
    <property type="match status" value="1"/>
</dbReference>
<comment type="subcellular location">
    <subcellularLocation>
        <location evidence="1">Nucleus</location>
    </subcellularLocation>
</comment>
<dbReference type="InterPro" id="IPR009057">
    <property type="entry name" value="Homeodomain-like_sf"/>
</dbReference>
<dbReference type="Gene3D" id="1.10.10.60">
    <property type="entry name" value="Homeodomain-like"/>
    <property type="match status" value="1"/>
</dbReference>
<dbReference type="InterPro" id="IPR017930">
    <property type="entry name" value="Myb_dom"/>
</dbReference>
<dbReference type="CDD" id="cd00167">
    <property type="entry name" value="SANT"/>
    <property type="match status" value="1"/>
</dbReference>
<gene>
    <name evidence="8" type="ORF">AMTR_s00029p00050350</name>
</gene>